<dbReference type="AlphaFoldDB" id="A0A1S1M3B9"/>
<keyword evidence="7" id="KW-1185">Reference proteome</keyword>
<dbReference type="InterPro" id="IPR050109">
    <property type="entry name" value="HTH-type_TetR-like_transc_reg"/>
</dbReference>
<evidence type="ECO:0000256" key="2">
    <source>
        <dbReference type="ARBA" id="ARBA00023125"/>
    </source>
</evidence>
<dbReference type="RefSeq" id="WP_070932089.1">
    <property type="nucleotide sequence ID" value="NZ_CP050145.1"/>
</dbReference>
<protein>
    <recommendedName>
        <fullName evidence="5">HTH tetR-type domain-containing protein</fullName>
    </recommendedName>
</protein>
<dbReference type="PANTHER" id="PTHR30055:SF234">
    <property type="entry name" value="HTH-TYPE TRANSCRIPTIONAL REGULATOR BETI"/>
    <property type="match status" value="1"/>
</dbReference>
<proteinExistence type="predicted"/>
<evidence type="ECO:0000313" key="6">
    <source>
        <dbReference type="EMBL" id="OHU79139.1"/>
    </source>
</evidence>
<dbReference type="EMBL" id="MLIS01000001">
    <property type="protein sequence ID" value="OHU79139.1"/>
    <property type="molecule type" value="Genomic_DNA"/>
</dbReference>
<keyword evidence="1" id="KW-0805">Transcription regulation</keyword>
<organism evidence="6 7">
    <name type="scientific">Mycobacteroides chelonae</name>
    <name type="common">Mycobacterium chelonae</name>
    <dbReference type="NCBI Taxonomy" id="1774"/>
    <lineage>
        <taxon>Bacteria</taxon>
        <taxon>Bacillati</taxon>
        <taxon>Actinomycetota</taxon>
        <taxon>Actinomycetes</taxon>
        <taxon>Mycobacteriales</taxon>
        <taxon>Mycobacteriaceae</taxon>
        <taxon>Mycobacteroides</taxon>
    </lineage>
</organism>
<dbReference type="Proteomes" id="UP000179441">
    <property type="component" value="Unassembled WGS sequence"/>
</dbReference>
<evidence type="ECO:0000256" key="3">
    <source>
        <dbReference type="ARBA" id="ARBA00023163"/>
    </source>
</evidence>
<gene>
    <name evidence="6" type="ORF">BKG84_12845</name>
</gene>
<keyword evidence="2 4" id="KW-0238">DNA-binding</keyword>
<dbReference type="GO" id="GO:0003700">
    <property type="term" value="F:DNA-binding transcription factor activity"/>
    <property type="evidence" value="ECO:0007669"/>
    <property type="project" value="TreeGrafter"/>
</dbReference>
<dbReference type="SUPFAM" id="SSF46689">
    <property type="entry name" value="Homeodomain-like"/>
    <property type="match status" value="1"/>
</dbReference>
<feature type="DNA-binding region" description="H-T-H motif" evidence="4">
    <location>
        <begin position="34"/>
        <end position="53"/>
    </location>
</feature>
<dbReference type="Pfam" id="PF00440">
    <property type="entry name" value="TetR_N"/>
    <property type="match status" value="1"/>
</dbReference>
<dbReference type="Gene3D" id="1.10.357.10">
    <property type="entry name" value="Tetracycline Repressor, domain 2"/>
    <property type="match status" value="1"/>
</dbReference>
<sequence>MGQPRTRRRPDEAKSLILKAAEALLVEAGPHAVEVRAVASRVGMTDAGVAHHFKNRDGLLVALLHHGGTRIRDAVANATHDWVSRGAQVSELVDCVADVYEDGYGELAIALHAAGWRDDGAGLLNPVVDTLHAARKSSYGRRPPRDDTRLAVAALHQALATEAAYGAAFRRSAGIPEPDASRGRQQRRWWVRTLITVLDIDETLSTTASGR</sequence>
<feature type="domain" description="HTH tetR-type" evidence="5">
    <location>
        <begin position="11"/>
        <end position="71"/>
    </location>
</feature>
<name>A0A1S1M3B9_MYCCH</name>
<comment type="caution">
    <text evidence="6">The sequence shown here is derived from an EMBL/GenBank/DDBJ whole genome shotgun (WGS) entry which is preliminary data.</text>
</comment>
<evidence type="ECO:0000256" key="1">
    <source>
        <dbReference type="ARBA" id="ARBA00023015"/>
    </source>
</evidence>
<evidence type="ECO:0000256" key="4">
    <source>
        <dbReference type="PROSITE-ProRule" id="PRU00335"/>
    </source>
</evidence>
<reference evidence="6 7" key="1">
    <citation type="submission" date="2016-10" db="EMBL/GenBank/DDBJ databases">
        <title>Evaluation of Human, Veterinary and Environmental Mycobacterium chelonae Isolates by Core Genome Phylogenomic Analysis, Targeted Gene Comparison, and Anti-microbial Susceptibility Patterns: A Tale of Mistaken Identities.</title>
        <authorList>
            <person name="Fogelson S.B."/>
            <person name="Camus A.C."/>
            <person name="Lorenz W."/>
            <person name="Vasireddy R."/>
            <person name="Vasireddy S."/>
            <person name="Smith T."/>
            <person name="Brown-Elliott B.A."/>
            <person name="Wallace R.J.Jr."/>
            <person name="Hasan N.A."/>
            <person name="Reischl U."/>
            <person name="Sanchez S."/>
        </authorList>
    </citation>
    <scope>NUCLEOTIDE SEQUENCE [LARGE SCALE GENOMIC DNA]</scope>
    <source>
        <strain evidence="6 7">15518</strain>
    </source>
</reference>
<dbReference type="PANTHER" id="PTHR30055">
    <property type="entry name" value="HTH-TYPE TRANSCRIPTIONAL REGULATOR RUTR"/>
    <property type="match status" value="1"/>
</dbReference>
<keyword evidence="3" id="KW-0804">Transcription</keyword>
<evidence type="ECO:0000259" key="5">
    <source>
        <dbReference type="PROSITE" id="PS50977"/>
    </source>
</evidence>
<dbReference type="PRINTS" id="PR00455">
    <property type="entry name" value="HTHTETR"/>
</dbReference>
<evidence type="ECO:0000313" key="7">
    <source>
        <dbReference type="Proteomes" id="UP000179441"/>
    </source>
</evidence>
<accession>A0A1S1M3B9</accession>
<dbReference type="InterPro" id="IPR009057">
    <property type="entry name" value="Homeodomain-like_sf"/>
</dbReference>
<dbReference type="GO" id="GO:0000976">
    <property type="term" value="F:transcription cis-regulatory region binding"/>
    <property type="evidence" value="ECO:0007669"/>
    <property type="project" value="TreeGrafter"/>
</dbReference>
<dbReference type="PROSITE" id="PS50977">
    <property type="entry name" value="HTH_TETR_2"/>
    <property type="match status" value="1"/>
</dbReference>
<dbReference type="InterPro" id="IPR001647">
    <property type="entry name" value="HTH_TetR"/>
</dbReference>